<organism evidence="2 3">
    <name type="scientific">Patellaria atrata CBS 101060</name>
    <dbReference type="NCBI Taxonomy" id="1346257"/>
    <lineage>
        <taxon>Eukaryota</taxon>
        <taxon>Fungi</taxon>
        <taxon>Dikarya</taxon>
        <taxon>Ascomycota</taxon>
        <taxon>Pezizomycotina</taxon>
        <taxon>Dothideomycetes</taxon>
        <taxon>Dothideomycetes incertae sedis</taxon>
        <taxon>Patellariales</taxon>
        <taxon>Patellariaceae</taxon>
        <taxon>Patellaria</taxon>
    </lineage>
</organism>
<keyword evidence="3" id="KW-1185">Reference proteome</keyword>
<evidence type="ECO:0000256" key="1">
    <source>
        <dbReference type="SAM" id="MobiDB-lite"/>
    </source>
</evidence>
<proteinExistence type="predicted"/>
<dbReference type="OrthoDB" id="291007at2759"/>
<comment type="caution">
    <text evidence="2">The sequence shown here is derived from an EMBL/GenBank/DDBJ whole genome shotgun (WGS) entry which is preliminary data.</text>
</comment>
<accession>A0A9P4VKZ8</accession>
<dbReference type="AlphaFoldDB" id="A0A9P4VKZ8"/>
<evidence type="ECO:0000313" key="3">
    <source>
        <dbReference type="Proteomes" id="UP000799429"/>
    </source>
</evidence>
<evidence type="ECO:0000313" key="2">
    <source>
        <dbReference type="EMBL" id="KAF2836936.1"/>
    </source>
</evidence>
<gene>
    <name evidence="2" type="ORF">M501DRAFT_209220</name>
</gene>
<feature type="compositionally biased region" description="Pro residues" evidence="1">
    <location>
        <begin position="758"/>
        <end position="786"/>
    </location>
</feature>
<dbReference type="EMBL" id="MU006101">
    <property type="protein sequence ID" value="KAF2836936.1"/>
    <property type="molecule type" value="Genomic_DNA"/>
</dbReference>
<name>A0A9P4VKZ8_9PEZI</name>
<feature type="region of interest" description="Disordered" evidence="1">
    <location>
        <begin position="751"/>
        <end position="786"/>
    </location>
</feature>
<dbReference type="Proteomes" id="UP000799429">
    <property type="component" value="Unassembled WGS sequence"/>
</dbReference>
<protein>
    <submittedName>
        <fullName evidence="2">Uncharacterized protein</fullName>
    </submittedName>
</protein>
<sequence>MAAPIAPPVQQIYQMLNGMFGQSSTQIFQMEFPGRVLDKGTYDYAGSDSINAQQLKPQVVTEAEFRLSNDMYSLSNMVSGPNGVKFTESYKDVLYNFIPTVPTNDQTAELLHNDQDRICAWLTQKVPNWTPPKDDFLKDIPVEYDGHKPPAQSPISVRTTSNVETLPRVDLYQKLVDAYESERFRWKLFKINARPKNMATASAAAIDNYNRMLANYAPIVDQKLEALWTMVLVRGQYHRVRRFIGFIDVESAPESLQRAKENLRASIMRSIDDSHDVYPVYFTPATWASKLSTAFKPEDLLSSATVVRDQLIEKEKQRALLIMKRNNAKGSQKNIAALEDAETAARTKYFDTRDVMLTGYSDTAVNLIKMYFDAKSRKNKNKVKAIEDIGSKDELNDIMAGADESPLTDAQFNSLKTMQQETIKSQTALQIASEALSRSQLSAASARGGDLTAFIYELDEQIQSLTIDIDYLSRSLEGSENATGVALAKPSPGNPNGTLPAVPATVVPTTPSLPPQERDASIWTDITTTLTKSSSYTTTMSAASASHLDWSVNLFFGSASGSESSSSASSSSLHTAENTEIQIGFRCMKVVMDRPWLNAGVFARSRDYFRNSRTKFSSGSPETIRGAFNQPGGTVNPGAQLLQQASSCSLPAWPVAFIVVKDVHIVFKADSEFLSSTVTDMQKAMSSGGGFLCFSCAKSESSSEHRTGGAMEHNGQTLSIKIPAPQIIGWIQQLAPEDMCQTAYGAINPNEFITLDDVPPPPQPNPPHIGPPAPPPAPQPAPPPSS</sequence>
<reference evidence="2" key="1">
    <citation type="journal article" date="2020" name="Stud. Mycol.">
        <title>101 Dothideomycetes genomes: a test case for predicting lifestyles and emergence of pathogens.</title>
        <authorList>
            <person name="Haridas S."/>
            <person name="Albert R."/>
            <person name="Binder M."/>
            <person name="Bloem J."/>
            <person name="Labutti K."/>
            <person name="Salamov A."/>
            <person name="Andreopoulos B."/>
            <person name="Baker S."/>
            <person name="Barry K."/>
            <person name="Bills G."/>
            <person name="Bluhm B."/>
            <person name="Cannon C."/>
            <person name="Castanera R."/>
            <person name="Culley D."/>
            <person name="Daum C."/>
            <person name="Ezra D."/>
            <person name="Gonzalez J."/>
            <person name="Henrissat B."/>
            <person name="Kuo A."/>
            <person name="Liang C."/>
            <person name="Lipzen A."/>
            <person name="Lutzoni F."/>
            <person name="Magnuson J."/>
            <person name="Mondo S."/>
            <person name="Nolan M."/>
            <person name="Ohm R."/>
            <person name="Pangilinan J."/>
            <person name="Park H.-J."/>
            <person name="Ramirez L."/>
            <person name="Alfaro M."/>
            <person name="Sun H."/>
            <person name="Tritt A."/>
            <person name="Yoshinaga Y."/>
            <person name="Zwiers L.-H."/>
            <person name="Turgeon B."/>
            <person name="Goodwin S."/>
            <person name="Spatafora J."/>
            <person name="Crous P."/>
            <person name="Grigoriev I."/>
        </authorList>
    </citation>
    <scope>NUCLEOTIDE SEQUENCE</scope>
    <source>
        <strain evidence="2">CBS 101060</strain>
    </source>
</reference>